<dbReference type="Proteomes" id="UP000000422">
    <property type="component" value="Chromosome"/>
</dbReference>
<dbReference type="eggNOG" id="COG3642">
    <property type="taxonomic scope" value="Bacteria"/>
</dbReference>
<protein>
    <recommendedName>
        <fullName evidence="3">Aminoglycoside phosphotransferase domain-containing protein</fullName>
    </recommendedName>
</protein>
<sequence>MGEISSWHALLALLHLLTGNPLLAPTVVRDPKASLAHEVHRLKEWAALGVNVPRVLWESEEAIVLEDSGQALLGALESDGITKAERATILEQASRQLADLHNQGLYHSRPAIKDMTLKEGRVYLLDFEEDLEGAMEAHKAIVRDAILYLHSLFRSLKRASDAELAARAYAQRAKPALWREILGYAKKYYPLLWLLRPWGSLLGKDAKATLYLLEALPRL</sequence>
<dbReference type="STRING" id="273121.WS1978"/>
<keyword evidence="2" id="KW-1185">Reference proteome</keyword>
<dbReference type="AlphaFoldDB" id="Q7MQV5"/>
<proteinExistence type="predicted"/>
<dbReference type="KEGG" id="wsu:WS1978"/>
<gene>
    <name evidence="1" type="ordered locus">WS1978</name>
</gene>
<dbReference type="SUPFAM" id="SSF56112">
    <property type="entry name" value="Protein kinase-like (PK-like)"/>
    <property type="match status" value="1"/>
</dbReference>
<accession>Q7MQV5</accession>
<organism evidence="2">
    <name type="scientific">Wolinella succinogenes (strain ATCC 29543 / DSM 1740 / CCUG 13145 / JCM 31913 / LMG 7466 / NCTC 11488 / FDC 602W)</name>
    <name type="common">Vibrio succinogenes</name>
    <dbReference type="NCBI Taxonomy" id="273121"/>
    <lineage>
        <taxon>Bacteria</taxon>
        <taxon>Pseudomonadati</taxon>
        <taxon>Campylobacterota</taxon>
        <taxon>Epsilonproteobacteria</taxon>
        <taxon>Campylobacterales</taxon>
        <taxon>Helicobacteraceae</taxon>
        <taxon>Wolinella</taxon>
    </lineage>
</organism>
<dbReference type="EMBL" id="BX571662">
    <property type="protein sequence ID" value="CAE10981.1"/>
    <property type="molecule type" value="Genomic_DNA"/>
</dbReference>
<dbReference type="RefSeq" id="WP_011139763.1">
    <property type="nucleotide sequence ID" value="NC_005090.1"/>
</dbReference>
<dbReference type="InterPro" id="IPR011009">
    <property type="entry name" value="Kinase-like_dom_sf"/>
</dbReference>
<evidence type="ECO:0000313" key="1">
    <source>
        <dbReference type="EMBL" id="CAE10981.1"/>
    </source>
</evidence>
<name>Q7MQV5_WOLSU</name>
<evidence type="ECO:0008006" key="3">
    <source>
        <dbReference type="Google" id="ProtNLM"/>
    </source>
</evidence>
<dbReference type="HOGENOM" id="CLU_094944_0_0_7"/>
<evidence type="ECO:0000313" key="2">
    <source>
        <dbReference type="Proteomes" id="UP000000422"/>
    </source>
</evidence>
<reference evidence="1 2" key="1">
    <citation type="journal article" date="2003" name="Proc. Natl. Acad. Sci. U.S.A.">
        <title>Complete genome sequence and analysis of Wolinella succinogenes.</title>
        <authorList>
            <person name="Baar C."/>
            <person name="Eppinger M."/>
            <person name="Raddatz G."/>
            <person name="Simon JM."/>
            <person name="Lanz C."/>
            <person name="Klimmek O."/>
            <person name="Nandakumar R."/>
            <person name="Gross R."/>
            <person name="Rosinus A."/>
            <person name="Keller H."/>
            <person name="Jagtap P."/>
            <person name="Linke B."/>
            <person name="Meyer F."/>
            <person name="Lederer H."/>
            <person name="Schuster S.C."/>
        </authorList>
    </citation>
    <scope>NUCLEOTIDE SEQUENCE [LARGE SCALE GENOMIC DNA]</scope>
    <source>
        <strain evidence="2">ATCC 29543 / DSM 1740 / CCUG 13145 / JCM 31913 / LMG 7466 / NCTC 11488 / FDC 602W</strain>
    </source>
</reference>